<comment type="caution">
    <text evidence="1">The sequence shown here is derived from an EMBL/GenBank/DDBJ whole genome shotgun (WGS) entry which is preliminary data.</text>
</comment>
<organism evidence="1 2">
    <name type="scientific">Dentipellis fragilis</name>
    <dbReference type="NCBI Taxonomy" id="205917"/>
    <lineage>
        <taxon>Eukaryota</taxon>
        <taxon>Fungi</taxon>
        <taxon>Dikarya</taxon>
        <taxon>Basidiomycota</taxon>
        <taxon>Agaricomycotina</taxon>
        <taxon>Agaricomycetes</taxon>
        <taxon>Russulales</taxon>
        <taxon>Hericiaceae</taxon>
        <taxon>Dentipellis</taxon>
    </lineage>
</organism>
<evidence type="ECO:0000313" key="1">
    <source>
        <dbReference type="EMBL" id="TFY55646.1"/>
    </source>
</evidence>
<name>A0A4Y9XZR6_9AGAM</name>
<keyword evidence="2" id="KW-1185">Reference proteome</keyword>
<dbReference type="AlphaFoldDB" id="A0A4Y9XZR6"/>
<accession>A0A4Y9XZR6</accession>
<dbReference type="EMBL" id="SEOQ01000897">
    <property type="protein sequence ID" value="TFY55646.1"/>
    <property type="molecule type" value="Genomic_DNA"/>
</dbReference>
<gene>
    <name evidence="1" type="ORF">EVG20_g9241</name>
</gene>
<dbReference type="Proteomes" id="UP000298327">
    <property type="component" value="Unassembled WGS sequence"/>
</dbReference>
<proteinExistence type="predicted"/>
<evidence type="ECO:0000313" key="2">
    <source>
        <dbReference type="Proteomes" id="UP000298327"/>
    </source>
</evidence>
<evidence type="ECO:0008006" key="3">
    <source>
        <dbReference type="Google" id="ProtNLM"/>
    </source>
</evidence>
<protein>
    <recommendedName>
        <fullName evidence="3">F-box domain-containing protein</fullName>
    </recommendedName>
</protein>
<reference evidence="1 2" key="1">
    <citation type="submission" date="2019-02" db="EMBL/GenBank/DDBJ databases">
        <title>Genome sequencing of the rare red list fungi Dentipellis fragilis.</title>
        <authorList>
            <person name="Buettner E."/>
            <person name="Kellner H."/>
        </authorList>
    </citation>
    <scope>NUCLEOTIDE SEQUENCE [LARGE SCALE GENOMIC DNA]</scope>
    <source>
        <strain evidence="1 2">DSM 105465</strain>
    </source>
</reference>
<sequence>MLPGLSVLDLHDCTISWQNFPRLDHVTFLSLVVSDDFPSPPDHAYPFESVLKALRGLPNLEQLVLHRIFSETENLETFGFYSGVYQGTAVELPRLDGLYLEGHSDLYALAFAALELPSSSTVSFFAEITHPDIIDVVLAKCQLIMERTPIMKHRRRIELGHVAHFSSVDFRDLNQAQADEEVSPPFHIRLDQRFGDLFIDKVCQHLRFDDIAHLVLHVYTRDRTFGQQHPISRIFETCQSVTDLKVFGELATDGITVALSESPTSPPNANGESETVKTWQMLPELQSLELQLYSKIQNSNLTEALRMRHESGSSLQQLCINFKDGRISEDERIGLQRCVVDLVRWKRFDAQGNLLP</sequence>